<evidence type="ECO:0000256" key="2">
    <source>
        <dbReference type="SAM" id="Phobius"/>
    </source>
</evidence>
<keyword evidence="2" id="KW-1133">Transmembrane helix</keyword>
<proteinExistence type="predicted"/>
<accession>A0A5C6SC49</accession>
<feature type="transmembrane region" description="Helical" evidence="2">
    <location>
        <begin position="191"/>
        <end position="214"/>
    </location>
</feature>
<sequence length="250" mass="27490">MERSFQLRDGIAAAQVPIFAVFFLFGIFFGIRKKDGWISVALFSSIRIAGASCLLAAFITGSSSVWAAASVLESNAHLQVLTDWHFRIPELICWAGVGVSVADYIGGRYREDLMAPSSLSRVSVGLFAALFAWTALLFLRLVRKWNLLSTTQRRCMIGVGAALPFMTARTIHSLIYTITAKETFSSVSGSGVIYLFMTMLPEVGVLASVVWAMMGLPSERRETRESVPRSSEDEVDLHNLIDSNATRRAP</sequence>
<feature type="transmembrane region" description="Helical" evidence="2">
    <location>
        <begin position="12"/>
        <end position="31"/>
    </location>
</feature>
<feature type="transmembrane region" description="Helical" evidence="2">
    <location>
        <begin position="154"/>
        <end position="179"/>
    </location>
</feature>
<evidence type="ECO:0000256" key="1">
    <source>
        <dbReference type="SAM" id="MobiDB-lite"/>
    </source>
</evidence>
<dbReference type="Pfam" id="PF24800">
    <property type="entry name" value="DUF7702"/>
    <property type="match status" value="2"/>
</dbReference>
<keyword evidence="2" id="KW-0472">Membrane</keyword>
<feature type="compositionally biased region" description="Polar residues" evidence="1">
    <location>
        <begin position="241"/>
        <end position="250"/>
    </location>
</feature>
<reference evidence="4 5" key="1">
    <citation type="submission" date="2019-07" db="EMBL/GenBank/DDBJ databases">
        <title>The First High-Quality Draft Genome Sequence of the Causal Agent of the Current Panama Disease Epidemic.</title>
        <authorList>
            <person name="Warmington R.J."/>
            <person name="Kay W."/>
            <person name="Jeffries A."/>
            <person name="Bebber D."/>
            <person name="Moore K."/>
            <person name="Studholme D.J."/>
        </authorList>
    </citation>
    <scope>NUCLEOTIDE SEQUENCE [LARGE SCALE GENOMIC DNA]</scope>
    <source>
        <strain evidence="4 5">TR4</strain>
    </source>
</reference>
<dbReference type="InterPro" id="IPR056119">
    <property type="entry name" value="DUF7702"/>
</dbReference>
<feature type="region of interest" description="Disordered" evidence="1">
    <location>
        <begin position="222"/>
        <end position="250"/>
    </location>
</feature>
<protein>
    <recommendedName>
        <fullName evidence="3">DUF7702 domain-containing protein</fullName>
    </recommendedName>
</protein>
<evidence type="ECO:0000259" key="3">
    <source>
        <dbReference type="Pfam" id="PF24800"/>
    </source>
</evidence>
<dbReference type="AlphaFoldDB" id="A0A5C6SC49"/>
<dbReference type="Proteomes" id="UP000321331">
    <property type="component" value="Unassembled WGS sequence"/>
</dbReference>
<gene>
    <name evidence="4" type="ORF">FocTR4_00016738</name>
</gene>
<feature type="transmembrane region" description="Helical" evidence="2">
    <location>
        <begin position="122"/>
        <end position="142"/>
    </location>
</feature>
<evidence type="ECO:0000313" key="4">
    <source>
        <dbReference type="EMBL" id="TXB96039.1"/>
    </source>
</evidence>
<dbReference type="PANTHER" id="PTHR42109">
    <property type="entry name" value="UNPLACED GENOMIC SCAFFOLD UM_SCAF_CONTIG_1.265, WHOLE GENOME SHOTGUN SEQUENCE"/>
    <property type="match status" value="1"/>
</dbReference>
<evidence type="ECO:0000313" key="5">
    <source>
        <dbReference type="Proteomes" id="UP000321331"/>
    </source>
</evidence>
<organism evidence="4 5">
    <name type="scientific">Fusarium oxysporum f. sp. cubense</name>
    <dbReference type="NCBI Taxonomy" id="61366"/>
    <lineage>
        <taxon>Eukaryota</taxon>
        <taxon>Fungi</taxon>
        <taxon>Dikarya</taxon>
        <taxon>Ascomycota</taxon>
        <taxon>Pezizomycotina</taxon>
        <taxon>Sordariomycetes</taxon>
        <taxon>Hypocreomycetidae</taxon>
        <taxon>Hypocreales</taxon>
        <taxon>Nectriaceae</taxon>
        <taxon>Fusarium</taxon>
        <taxon>Fusarium oxysporum species complex</taxon>
    </lineage>
</organism>
<dbReference type="EMBL" id="VMNF01000015">
    <property type="protein sequence ID" value="TXB96039.1"/>
    <property type="molecule type" value="Genomic_DNA"/>
</dbReference>
<comment type="caution">
    <text evidence="4">The sequence shown here is derived from an EMBL/GenBank/DDBJ whole genome shotgun (WGS) entry which is preliminary data.</text>
</comment>
<feature type="domain" description="DUF7702" evidence="3">
    <location>
        <begin position="78"/>
        <end position="210"/>
    </location>
</feature>
<dbReference type="PANTHER" id="PTHR42109:SF2">
    <property type="entry name" value="INTEGRAL MEMBRANE PROTEIN"/>
    <property type="match status" value="1"/>
</dbReference>
<name>A0A5C6SC49_FUSOC</name>
<feature type="transmembrane region" description="Helical" evidence="2">
    <location>
        <begin position="38"/>
        <end position="59"/>
    </location>
</feature>
<feature type="compositionally biased region" description="Basic and acidic residues" evidence="1">
    <location>
        <begin position="222"/>
        <end position="239"/>
    </location>
</feature>
<keyword evidence="2" id="KW-0812">Transmembrane</keyword>
<feature type="domain" description="DUF7702" evidence="3">
    <location>
        <begin position="6"/>
        <end position="74"/>
    </location>
</feature>